<keyword evidence="1" id="KW-0547">Nucleotide-binding</keyword>
<dbReference type="Pfam" id="PF00271">
    <property type="entry name" value="Helicase_C"/>
    <property type="match status" value="1"/>
</dbReference>
<name>A0AAD4LLK6_9AGAM</name>
<comment type="caution">
    <text evidence="4">The sequence shown here is derived from an EMBL/GenBank/DDBJ whole genome shotgun (WGS) entry which is preliminary data.</text>
</comment>
<dbReference type="PANTHER" id="PTHR47396">
    <property type="entry name" value="TYPE I RESTRICTION ENZYME ECOKI R PROTEIN"/>
    <property type="match status" value="1"/>
</dbReference>
<dbReference type="GO" id="GO:0036121">
    <property type="term" value="F:double-stranded DNA helicase activity"/>
    <property type="evidence" value="ECO:0007669"/>
    <property type="project" value="TreeGrafter"/>
</dbReference>
<dbReference type="Gene3D" id="3.40.50.300">
    <property type="entry name" value="P-loop containing nucleotide triphosphate hydrolases"/>
    <property type="match status" value="2"/>
</dbReference>
<protein>
    <submittedName>
        <fullName evidence="4">P-loop containing nucleoside triphosphate hydrolase protein</fullName>
    </submittedName>
</protein>
<dbReference type="InterPro" id="IPR027417">
    <property type="entry name" value="P-loop_NTPase"/>
</dbReference>
<proteinExistence type="predicted"/>
<feature type="domain" description="Helicase C-terminal" evidence="3">
    <location>
        <begin position="283"/>
        <end position="430"/>
    </location>
</feature>
<dbReference type="SMART" id="SM00490">
    <property type="entry name" value="HELICc"/>
    <property type="match status" value="1"/>
</dbReference>
<dbReference type="GO" id="GO:0000403">
    <property type="term" value="F:Y-form DNA binding"/>
    <property type="evidence" value="ECO:0007669"/>
    <property type="project" value="TreeGrafter"/>
</dbReference>
<keyword evidence="1" id="KW-0347">Helicase</keyword>
<dbReference type="GO" id="GO:0070125">
    <property type="term" value="P:mitochondrial translational elongation"/>
    <property type="evidence" value="ECO:0007669"/>
    <property type="project" value="TreeGrafter"/>
</dbReference>
<keyword evidence="5" id="KW-1185">Reference proteome</keyword>
<organism evidence="4 5">
    <name type="scientific">Lactarius akahatsu</name>
    <dbReference type="NCBI Taxonomy" id="416441"/>
    <lineage>
        <taxon>Eukaryota</taxon>
        <taxon>Fungi</taxon>
        <taxon>Dikarya</taxon>
        <taxon>Basidiomycota</taxon>
        <taxon>Agaricomycotina</taxon>
        <taxon>Agaricomycetes</taxon>
        <taxon>Russulales</taxon>
        <taxon>Russulaceae</taxon>
        <taxon>Lactarius</taxon>
    </lineage>
</organism>
<evidence type="ECO:0000313" key="5">
    <source>
        <dbReference type="Proteomes" id="UP001201163"/>
    </source>
</evidence>
<accession>A0AAD4LLK6</accession>
<feature type="domain" description="Helicase ATP-binding" evidence="2">
    <location>
        <begin position="47"/>
        <end position="223"/>
    </location>
</feature>
<sequence>MRSPVRRPPSLRRLLVSCLFTTHASLRQSSQLSLRPYQENCLKACLDAHSTGASRIGVSLPTGAGKTAVFISLLSRLEPRKGQPSATKSLVIVNSIELAKQAAAHARQQRPDWTVEIEQGGMHKASGDADLTVATYQTLLEAERLHKFSPQGFKAVVVDEAHHAAAPSYRRILSFFHSDIPSPENHSHTRPVQDAVPIFGFSATFSRHDGLALGSVFERIVYHRDFLDMIKEKWLCNVRFTTVKANIDLKDVTINTHSGDFSATSLAHVINTETINKLVVQTWLDRAAFKRKSTLVFAVNVAHVRALTKTFQLAGIDARYLYAGTPSAERVASIDAFKSGEFPVLLNCALLTEGTDIPNIDCVVVARPTRSRNVFMQMIGRGMRLSPGTGKQDCHIIDFVDSMKRVVGVVSAPTLLGLDPTTVVDDETITELELRPDTVTGESSVTPIGDNRCTIPDPRSVTYIDYEDPFSLVNQSLGTSPHIAQLSRNAWVSCGDDIYVLECLGKGHIRIEPVPDNERHFHAHYTPTIHTETATALNISKFRTNRKILDAGSLPDAVRGCDTYAAEKILRGPLSQALLRTAKWRQGPASVAQKLFVAKRWGYVHKSVQDFREHSDGDVFPERLKNLTKGEAAIIITRLKHGAQGRYIKKLMAHRKLEIADAKEKHRQAREHVRVGPLASH</sequence>
<dbReference type="InterPro" id="IPR001650">
    <property type="entry name" value="Helicase_C-like"/>
</dbReference>
<evidence type="ECO:0000313" key="4">
    <source>
        <dbReference type="EMBL" id="KAH8997520.1"/>
    </source>
</evidence>
<dbReference type="Pfam" id="PF04851">
    <property type="entry name" value="ResIII"/>
    <property type="match status" value="1"/>
</dbReference>
<keyword evidence="1" id="KW-0067">ATP-binding</keyword>
<dbReference type="GO" id="GO:0016787">
    <property type="term" value="F:hydrolase activity"/>
    <property type="evidence" value="ECO:0007669"/>
    <property type="project" value="UniProtKB-KW"/>
</dbReference>
<dbReference type="GO" id="GO:0061749">
    <property type="term" value="F:forked DNA-dependent helicase activity"/>
    <property type="evidence" value="ECO:0007669"/>
    <property type="project" value="TreeGrafter"/>
</dbReference>
<dbReference type="PROSITE" id="PS51192">
    <property type="entry name" value="HELICASE_ATP_BIND_1"/>
    <property type="match status" value="1"/>
</dbReference>
<dbReference type="GO" id="GO:0005759">
    <property type="term" value="C:mitochondrial matrix"/>
    <property type="evidence" value="ECO:0007669"/>
    <property type="project" value="TreeGrafter"/>
</dbReference>
<dbReference type="InterPro" id="IPR050742">
    <property type="entry name" value="Helicase_Restrict-Modif_Enz"/>
</dbReference>
<evidence type="ECO:0000256" key="1">
    <source>
        <dbReference type="ARBA" id="ARBA00022806"/>
    </source>
</evidence>
<dbReference type="AlphaFoldDB" id="A0AAD4LLK6"/>
<dbReference type="SMART" id="SM00487">
    <property type="entry name" value="DEXDc"/>
    <property type="match status" value="1"/>
</dbReference>
<dbReference type="SUPFAM" id="SSF52540">
    <property type="entry name" value="P-loop containing nucleoside triphosphate hydrolases"/>
    <property type="match status" value="1"/>
</dbReference>
<dbReference type="EMBL" id="JAKELL010000007">
    <property type="protein sequence ID" value="KAH8997520.1"/>
    <property type="molecule type" value="Genomic_DNA"/>
</dbReference>
<evidence type="ECO:0000259" key="3">
    <source>
        <dbReference type="PROSITE" id="PS51194"/>
    </source>
</evidence>
<dbReference type="CDD" id="cd18799">
    <property type="entry name" value="SF2_C_EcoAI-like"/>
    <property type="match status" value="1"/>
</dbReference>
<gene>
    <name evidence="4" type="ORF">EDB92DRAFT_1793052</name>
</gene>
<dbReference type="PANTHER" id="PTHR47396:SF1">
    <property type="entry name" value="ATP-DEPENDENT HELICASE IRC3-RELATED"/>
    <property type="match status" value="1"/>
</dbReference>
<dbReference type="GO" id="GO:0005524">
    <property type="term" value="F:ATP binding"/>
    <property type="evidence" value="ECO:0007669"/>
    <property type="project" value="InterPro"/>
</dbReference>
<evidence type="ECO:0000259" key="2">
    <source>
        <dbReference type="PROSITE" id="PS51192"/>
    </source>
</evidence>
<dbReference type="GO" id="GO:0032042">
    <property type="term" value="P:mitochondrial DNA metabolic process"/>
    <property type="evidence" value="ECO:0007669"/>
    <property type="project" value="TreeGrafter"/>
</dbReference>
<dbReference type="InterPro" id="IPR006935">
    <property type="entry name" value="Helicase/UvrB_N"/>
</dbReference>
<reference evidence="4" key="1">
    <citation type="submission" date="2022-01" db="EMBL/GenBank/DDBJ databases">
        <title>Comparative genomics reveals a dynamic genome evolution in the ectomycorrhizal milk-cap (Lactarius) mushrooms.</title>
        <authorList>
            <consortium name="DOE Joint Genome Institute"/>
            <person name="Lebreton A."/>
            <person name="Tang N."/>
            <person name="Kuo A."/>
            <person name="LaButti K."/>
            <person name="Drula E."/>
            <person name="Barry K."/>
            <person name="Clum A."/>
            <person name="Lipzen A."/>
            <person name="Mousain D."/>
            <person name="Ng V."/>
            <person name="Wang R."/>
            <person name="Wang X."/>
            <person name="Dai Y."/>
            <person name="Henrissat B."/>
            <person name="Grigoriev I.V."/>
            <person name="Guerin-Laguette A."/>
            <person name="Yu F."/>
            <person name="Martin F.M."/>
        </authorList>
    </citation>
    <scope>NUCLEOTIDE SEQUENCE</scope>
    <source>
        <strain evidence="4">QP</strain>
    </source>
</reference>
<dbReference type="InterPro" id="IPR014001">
    <property type="entry name" value="Helicase_ATP-bd"/>
</dbReference>
<dbReference type="PROSITE" id="PS51194">
    <property type="entry name" value="HELICASE_CTER"/>
    <property type="match status" value="1"/>
</dbReference>
<dbReference type="Proteomes" id="UP001201163">
    <property type="component" value="Unassembled WGS sequence"/>
</dbReference>
<keyword evidence="4" id="KW-0378">Hydrolase</keyword>